<dbReference type="Proteomes" id="UP000887575">
    <property type="component" value="Unassembled WGS sequence"/>
</dbReference>
<evidence type="ECO:0000256" key="1">
    <source>
        <dbReference type="SAM" id="MobiDB-lite"/>
    </source>
</evidence>
<dbReference type="AlphaFoldDB" id="A0AAF3F827"/>
<protein>
    <submittedName>
        <fullName evidence="4">Uncharacterized protein</fullName>
    </submittedName>
</protein>
<evidence type="ECO:0000313" key="3">
    <source>
        <dbReference type="Proteomes" id="UP000887575"/>
    </source>
</evidence>
<organism evidence="3 4">
    <name type="scientific">Mesorhabditis belari</name>
    <dbReference type="NCBI Taxonomy" id="2138241"/>
    <lineage>
        <taxon>Eukaryota</taxon>
        <taxon>Metazoa</taxon>
        <taxon>Ecdysozoa</taxon>
        <taxon>Nematoda</taxon>
        <taxon>Chromadorea</taxon>
        <taxon>Rhabditida</taxon>
        <taxon>Rhabditina</taxon>
        <taxon>Rhabditomorpha</taxon>
        <taxon>Rhabditoidea</taxon>
        <taxon>Rhabditidae</taxon>
        <taxon>Mesorhabditinae</taxon>
        <taxon>Mesorhabditis</taxon>
    </lineage>
</organism>
<reference evidence="4" key="1">
    <citation type="submission" date="2024-02" db="UniProtKB">
        <authorList>
            <consortium name="WormBaseParasite"/>
        </authorList>
    </citation>
    <scope>IDENTIFICATION</scope>
</reference>
<keyword evidence="2" id="KW-0732">Signal</keyword>
<feature type="signal peptide" evidence="2">
    <location>
        <begin position="1"/>
        <end position="16"/>
    </location>
</feature>
<sequence length="290" mass="31893">MKILSFLCLAILGIKSSEVFFPIDIFARAQCNFLFIFDFSEYATENGFPATMQKKLAQTASNAYDQKQNLTEELKGVYNWWSIGANWANGPIPHEFFPYAAFSDNLMGATAPPFTFYEGFDILNTMLEVDRPMDTFFVIFSASPQEIIRSTTVKAQLHEKIIGVGLTGVNDLAEVSQISLSAGLDNNSFNITKAMLEICKDWHQTTTTMTTSTKAPSTTSTTKKTSVTTAERAVKSSTSQPTAVSPTEPEPTQNDSPSSTRLSIDSTTKGADHPLKSAILLVFLLAIYNE</sequence>
<accession>A0AAF3F827</accession>
<feature type="compositionally biased region" description="Low complexity" evidence="1">
    <location>
        <begin position="208"/>
        <end position="229"/>
    </location>
</feature>
<evidence type="ECO:0000313" key="4">
    <source>
        <dbReference type="WBParaSite" id="MBELARI_LOCUS2980"/>
    </source>
</evidence>
<name>A0AAF3F827_9BILA</name>
<evidence type="ECO:0000256" key="2">
    <source>
        <dbReference type="SAM" id="SignalP"/>
    </source>
</evidence>
<feature type="chain" id="PRO_5041996237" evidence="2">
    <location>
        <begin position="17"/>
        <end position="290"/>
    </location>
</feature>
<keyword evidence="3" id="KW-1185">Reference proteome</keyword>
<feature type="compositionally biased region" description="Polar residues" evidence="1">
    <location>
        <begin position="235"/>
        <end position="269"/>
    </location>
</feature>
<proteinExistence type="predicted"/>
<dbReference type="WBParaSite" id="MBELARI_LOCUS2980">
    <property type="protein sequence ID" value="MBELARI_LOCUS2980"/>
    <property type="gene ID" value="MBELARI_LOCUS2980"/>
</dbReference>
<feature type="region of interest" description="Disordered" evidence="1">
    <location>
        <begin position="208"/>
        <end position="269"/>
    </location>
</feature>